<accession>A0A7J4JG21</accession>
<comment type="caution">
    <text evidence="1">The sequence shown here is derived from an EMBL/GenBank/DDBJ whole genome shotgun (WGS) entry which is preliminary data.</text>
</comment>
<evidence type="ECO:0000313" key="1">
    <source>
        <dbReference type="EMBL" id="HIH16060.1"/>
    </source>
</evidence>
<gene>
    <name evidence="1" type="ORF">HA252_01505</name>
</gene>
<name>A0A7J4JG21_9ARCH</name>
<evidence type="ECO:0000313" key="2">
    <source>
        <dbReference type="Proteomes" id="UP000564964"/>
    </source>
</evidence>
<reference evidence="2" key="1">
    <citation type="journal article" date="2020" name="bioRxiv">
        <title>A rank-normalized archaeal taxonomy based on genome phylogeny resolves widespread incomplete and uneven classifications.</title>
        <authorList>
            <person name="Rinke C."/>
            <person name="Chuvochina M."/>
            <person name="Mussig A.J."/>
            <person name="Chaumeil P.-A."/>
            <person name="Waite D.W."/>
            <person name="Whitman W.B."/>
            <person name="Parks D.H."/>
            <person name="Hugenholtz P."/>
        </authorList>
    </citation>
    <scope>NUCLEOTIDE SEQUENCE [LARGE SCALE GENOMIC DNA]</scope>
</reference>
<dbReference type="Proteomes" id="UP000564964">
    <property type="component" value="Unassembled WGS sequence"/>
</dbReference>
<dbReference type="EMBL" id="DUGH01000035">
    <property type="protein sequence ID" value="HIH16060.1"/>
    <property type="molecule type" value="Genomic_DNA"/>
</dbReference>
<sequence>MPAKKAYLFIDGSNFYHAIKNNGFAESFAYESFYRELGKCVRYAAQRLSRHV</sequence>
<protein>
    <submittedName>
        <fullName evidence="1">NYN domain-containing protein</fullName>
    </submittedName>
</protein>
<organism evidence="1 2">
    <name type="scientific">Candidatus Iainarchaeum sp</name>
    <dbReference type="NCBI Taxonomy" id="3101447"/>
    <lineage>
        <taxon>Archaea</taxon>
        <taxon>Candidatus Iainarchaeota</taxon>
        <taxon>Candidatus Iainarchaeia</taxon>
        <taxon>Candidatus Iainarchaeales</taxon>
        <taxon>Candidatus Iainarchaeaceae</taxon>
        <taxon>Candidatus Iainarchaeum</taxon>
    </lineage>
</organism>
<proteinExistence type="predicted"/>
<dbReference type="AlphaFoldDB" id="A0A7J4JG21"/>